<sequence length="326" mass="34992">MTDYVPRSRSGEPLHTALAGQAVDAIEGLSGRHPGFRRAHAKGICCAGVFKASGEAGHLTTAAHLQAGEYPVTARFSGSSTDPALADLLSPAKGLAVRFELPEGEVANLVATTVPVFFARTPESFVEIVKAAHHAREKLTGKLELLKELAVHFTEAKESALAIHRLKPPASYGTCRYFAIHAYFLVDAGGNRRPVKFEWLPEAGEHPLNAEEAAAKSPDYLEEEIAARLKNGPVNFQLSLVLGQEGDPTDDPTRVWPEDRPRIPAGTLTLTEAVPEPEGLVMDPTAVPAGIALSDDPILNFRRAAYANSLERRTREEAGSEDGPLA</sequence>
<dbReference type="PROSITE" id="PS51402">
    <property type="entry name" value="CATALASE_3"/>
    <property type="match status" value="1"/>
</dbReference>
<dbReference type="PRINTS" id="PR00067">
    <property type="entry name" value="CATALASE"/>
</dbReference>
<dbReference type="Gene3D" id="1.20.1280.120">
    <property type="match status" value="1"/>
</dbReference>
<dbReference type="PANTHER" id="PTHR11465:SF9">
    <property type="entry name" value="CATALASE"/>
    <property type="match status" value="1"/>
</dbReference>
<dbReference type="SUPFAM" id="SSF56634">
    <property type="entry name" value="Heme-dependent catalase-like"/>
    <property type="match status" value="1"/>
</dbReference>
<organism evidence="12 13">
    <name type="scientific">Paenibacillus spiritus</name>
    <dbReference type="NCBI Taxonomy" id="2496557"/>
    <lineage>
        <taxon>Bacteria</taxon>
        <taxon>Bacillati</taxon>
        <taxon>Bacillota</taxon>
        <taxon>Bacilli</taxon>
        <taxon>Bacillales</taxon>
        <taxon>Paenibacillaceae</taxon>
        <taxon>Paenibacillus</taxon>
    </lineage>
</organism>
<evidence type="ECO:0000259" key="11">
    <source>
        <dbReference type="SMART" id="SM01060"/>
    </source>
</evidence>
<dbReference type="Gene3D" id="2.40.180.10">
    <property type="entry name" value="Catalase core domain"/>
    <property type="match status" value="1"/>
</dbReference>
<keyword evidence="13" id="KW-1185">Reference proteome</keyword>
<reference evidence="12 13" key="1">
    <citation type="submission" date="2019-09" db="EMBL/GenBank/DDBJ databases">
        <title>Bacillus ochoae sp. nov., Paenibacillus whitsoniae sp. nov., Paenibacillus spiritus sp. nov. Isolated from the Mars Exploration Rover during spacecraft assembly.</title>
        <authorList>
            <person name="Seuylemezian A."/>
            <person name="Vaishampayan P."/>
        </authorList>
    </citation>
    <scope>NUCLEOTIDE SEQUENCE [LARGE SCALE GENOMIC DNA]</scope>
    <source>
        <strain evidence="12 13">MER_111</strain>
    </source>
</reference>
<protein>
    <recommendedName>
        <fullName evidence="7">Catalase-related peroxidase</fullName>
        <ecNumber evidence="7">1.11.1.-</ecNumber>
    </recommendedName>
</protein>
<feature type="active site" evidence="8">
    <location>
        <position position="40"/>
    </location>
</feature>
<evidence type="ECO:0000313" key="12">
    <source>
        <dbReference type="EMBL" id="KAA9005835.1"/>
    </source>
</evidence>
<evidence type="ECO:0000256" key="6">
    <source>
        <dbReference type="ARBA" id="ARBA00023004"/>
    </source>
</evidence>
<dbReference type="PANTHER" id="PTHR11465">
    <property type="entry name" value="CATALASE"/>
    <property type="match status" value="1"/>
</dbReference>
<evidence type="ECO:0000313" key="13">
    <source>
        <dbReference type="Proteomes" id="UP000367750"/>
    </source>
</evidence>
<dbReference type="InterPro" id="IPR020835">
    <property type="entry name" value="Catalase_sf"/>
</dbReference>
<keyword evidence="6 7" id="KW-0408">Iron</keyword>
<dbReference type="Pfam" id="PF00199">
    <property type="entry name" value="Catalase"/>
    <property type="match status" value="1"/>
</dbReference>
<dbReference type="InterPro" id="IPR024168">
    <property type="entry name" value="Catalase_SrpA-type_pred"/>
</dbReference>
<gene>
    <name evidence="12" type="ORF">F4V43_07085</name>
</gene>
<dbReference type="InterPro" id="IPR018028">
    <property type="entry name" value="Catalase"/>
</dbReference>
<dbReference type="PIRSF" id="PIRSF000296">
    <property type="entry name" value="SrpA"/>
    <property type="match status" value="1"/>
</dbReference>
<evidence type="ECO:0000256" key="3">
    <source>
        <dbReference type="ARBA" id="ARBA00022617"/>
    </source>
</evidence>
<feature type="domain" description="Catalase core" evidence="11">
    <location>
        <begin position="7"/>
        <end position="325"/>
    </location>
</feature>
<dbReference type="AlphaFoldDB" id="A0A5J5GCF4"/>
<name>A0A5J5GCF4_9BACL</name>
<keyword evidence="5 7" id="KW-0560">Oxidoreductase</keyword>
<feature type="compositionally biased region" description="Basic and acidic residues" evidence="10">
    <location>
        <begin position="251"/>
        <end position="262"/>
    </location>
</feature>
<evidence type="ECO:0000256" key="7">
    <source>
        <dbReference type="PIRNR" id="PIRNR000296"/>
    </source>
</evidence>
<dbReference type="Proteomes" id="UP000367750">
    <property type="component" value="Unassembled WGS sequence"/>
</dbReference>
<dbReference type="GO" id="GO:0004096">
    <property type="term" value="F:catalase activity"/>
    <property type="evidence" value="ECO:0007669"/>
    <property type="project" value="InterPro"/>
</dbReference>
<keyword evidence="2 7" id="KW-0575">Peroxidase</keyword>
<evidence type="ECO:0000256" key="8">
    <source>
        <dbReference type="PIRSR" id="PIRSR000296-1"/>
    </source>
</evidence>
<dbReference type="GO" id="GO:0005737">
    <property type="term" value="C:cytoplasm"/>
    <property type="evidence" value="ECO:0007669"/>
    <property type="project" value="TreeGrafter"/>
</dbReference>
<keyword evidence="4 7" id="KW-0479">Metal-binding</keyword>
<dbReference type="CDD" id="cd08153">
    <property type="entry name" value="srpA_like"/>
    <property type="match status" value="1"/>
</dbReference>
<dbReference type="EMBL" id="VYKK01000007">
    <property type="protein sequence ID" value="KAA9005835.1"/>
    <property type="molecule type" value="Genomic_DNA"/>
</dbReference>
<comment type="cofactor">
    <cofactor evidence="7">
        <name>heme</name>
        <dbReference type="ChEBI" id="CHEBI:30413"/>
    </cofactor>
</comment>
<dbReference type="RefSeq" id="WP_150457536.1">
    <property type="nucleotide sequence ID" value="NZ_VYKK01000007.1"/>
</dbReference>
<feature type="binding site" description="axial binding residue" evidence="9">
    <location>
        <position position="306"/>
    </location>
    <ligand>
        <name>heme</name>
        <dbReference type="ChEBI" id="CHEBI:30413"/>
    </ligand>
    <ligandPart>
        <name>Fe</name>
        <dbReference type="ChEBI" id="CHEBI:18248"/>
    </ligandPart>
</feature>
<dbReference type="GO" id="GO:0046872">
    <property type="term" value="F:metal ion binding"/>
    <property type="evidence" value="ECO:0007669"/>
    <property type="project" value="UniProtKB-KW"/>
</dbReference>
<dbReference type="GO" id="GO:0020037">
    <property type="term" value="F:heme binding"/>
    <property type="evidence" value="ECO:0007669"/>
    <property type="project" value="InterPro"/>
</dbReference>
<evidence type="ECO:0000256" key="1">
    <source>
        <dbReference type="ARBA" id="ARBA00005329"/>
    </source>
</evidence>
<dbReference type="GO" id="GO:0042744">
    <property type="term" value="P:hydrogen peroxide catabolic process"/>
    <property type="evidence" value="ECO:0007669"/>
    <property type="project" value="TreeGrafter"/>
</dbReference>
<dbReference type="EC" id="1.11.1.-" evidence="7"/>
<dbReference type="SMART" id="SM01060">
    <property type="entry name" value="Catalase"/>
    <property type="match status" value="1"/>
</dbReference>
<dbReference type="InterPro" id="IPR011614">
    <property type="entry name" value="Catalase_core"/>
</dbReference>
<evidence type="ECO:0000256" key="10">
    <source>
        <dbReference type="SAM" id="MobiDB-lite"/>
    </source>
</evidence>
<accession>A0A5J5GCF4</accession>
<proteinExistence type="inferred from homology"/>
<keyword evidence="3 7" id="KW-0349">Heme</keyword>
<comment type="function">
    <text evidence="7">Has an organic peroxide-dependent peroxidase activity.</text>
</comment>
<feature type="region of interest" description="Disordered" evidence="10">
    <location>
        <begin position="243"/>
        <end position="262"/>
    </location>
</feature>
<evidence type="ECO:0000256" key="2">
    <source>
        <dbReference type="ARBA" id="ARBA00022559"/>
    </source>
</evidence>
<dbReference type="OrthoDB" id="255727at2"/>
<comment type="caution">
    <text evidence="12">The sequence shown here is derived from an EMBL/GenBank/DDBJ whole genome shotgun (WGS) entry which is preliminary data.</text>
</comment>
<dbReference type="GO" id="GO:0042542">
    <property type="term" value="P:response to hydrogen peroxide"/>
    <property type="evidence" value="ECO:0007669"/>
    <property type="project" value="TreeGrafter"/>
</dbReference>
<comment type="similarity">
    <text evidence="1 7">Belongs to the catalase family.</text>
</comment>
<evidence type="ECO:0000256" key="5">
    <source>
        <dbReference type="ARBA" id="ARBA00023002"/>
    </source>
</evidence>
<evidence type="ECO:0000256" key="9">
    <source>
        <dbReference type="PIRSR" id="PIRSR000296-2"/>
    </source>
</evidence>
<evidence type="ECO:0000256" key="4">
    <source>
        <dbReference type="ARBA" id="ARBA00022723"/>
    </source>
</evidence>